<feature type="transmembrane region" description="Helical" evidence="4">
    <location>
        <begin position="213"/>
        <end position="237"/>
    </location>
</feature>
<dbReference type="EMBL" id="CP048620">
    <property type="protein sequence ID" value="QPJ65457.1"/>
    <property type="molecule type" value="Genomic_DNA"/>
</dbReference>
<dbReference type="PANTHER" id="PTHR23526:SF2">
    <property type="entry name" value="MAJOR FACILITATOR SUPERFAMILY (MFS) PROFILE DOMAIN-CONTAINING PROTEIN"/>
    <property type="match status" value="1"/>
</dbReference>
<evidence type="ECO:0000313" key="6">
    <source>
        <dbReference type="Proteomes" id="UP000594464"/>
    </source>
</evidence>
<reference evidence="6" key="1">
    <citation type="submission" date="2020-02" db="EMBL/GenBank/DDBJ databases">
        <title>Genomic and physiological characterization of two novel Nitrospinaceae genera.</title>
        <authorList>
            <person name="Mueller A.J."/>
            <person name="Jung M.-Y."/>
            <person name="Strachan C.R."/>
            <person name="Herbold C.W."/>
            <person name="Kirkegaard R.H."/>
            <person name="Daims H."/>
        </authorList>
    </citation>
    <scope>NUCLEOTIDE SEQUENCE [LARGE SCALE GENOMIC DNA]</scope>
</reference>
<dbReference type="Proteomes" id="UP000594464">
    <property type="component" value="Chromosome"/>
</dbReference>
<dbReference type="InterPro" id="IPR052528">
    <property type="entry name" value="Sugar_transport-like"/>
</dbReference>
<dbReference type="KEGG" id="nva:G3M78_08660"/>
<proteinExistence type="predicted"/>
<dbReference type="AlphaFoldDB" id="A0A7T0C2P3"/>
<dbReference type="SUPFAM" id="SSF103473">
    <property type="entry name" value="MFS general substrate transporter"/>
    <property type="match status" value="1"/>
</dbReference>
<feature type="transmembrane region" description="Helical" evidence="4">
    <location>
        <begin position="84"/>
        <end position="103"/>
    </location>
</feature>
<evidence type="ECO:0000256" key="4">
    <source>
        <dbReference type="SAM" id="Phobius"/>
    </source>
</evidence>
<organism evidence="5 6">
    <name type="scientific">Candidatus Nitrohelix vancouverensis</name>
    <dbReference type="NCBI Taxonomy" id="2705534"/>
    <lineage>
        <taxon>Bacteria</taxon>
        <taxon>Pseudomonadati</taxon>
        <taxon>Nitrospinota/Tectimicrobiota group</taxon>
        <taxon>Nitrospinota</taxon>
        <taxon>Nitrospinia</taxon>
        <taxon>Nitrospinales</taxon>
        <taxon>Nitrospinaceae</taxon>
        <taxon>Candidatus Nitrohelix</taxon>
    </lineage>
</organism>
<dbReference type="PANTHER" id="PTHR23526">
    <property type="entry name" value="INTEGRAL MEMBRANE TRANSPORT PROTEIN-RELATED"/>
    <property type="match status" value="1"/>
</dbReference>
<feature type="transmembrane region" description="Helical" evidence="4">
    <location>
        <begin position="53"/>
        <end position="72"/>
    </location>
</feature>
<dbReference type="Gene3D" id="1.20.1250.20">
    <property type="entry name" value="MFS general substrate transporter like domains"/>
    <property type="match status" value="1"/>
</dbReference>
<feature type="transmembrane region" description="Helical" evidence="4">
    <location>
        <begin position="257"/>
        <end position="279"/>
    </location>
</feature>
<evidence type="ECO:0000256" key="1">
    <source>
        <dbReference type="ARBA" id="ARBA00022692"/>
    </source>
</evidence>
<keyword evidence="3 4" id="KW-0472">Membrane</keyword>
<protein>
    <submittedName>
        <fullName evidence="5">MFS transporter</fullName>
    </submittedName>
</protein>
<dbReference type="GO" id="GO:0022857">
    <property type="term" value="F:transmembrane transporter activity"/>
    <property type="evidence" value="ECO:0007669"/>
    <property type="project" value="InterPro"/>
</dbReference>
<accession>A0A7T0C2P3</accession>
<name>A0A7T0C2P3_9BACT</name>
<feature type="transmembrane region" description="Helical" evidence="4">
    <location>
        <begin position="376"/>
        <end position="395"/>
    </location>
</feature>
<dbReference type="Pfam" id="PF07690">
    <property type="entry name" value="MFS_1"/>
    <property type="match status" value="1"/>
</dbReference>
<feature type="transmembrane region" description="Helical" evidence="4">
    <location>
        <begin position="109"/>
        <end position="131"/>
    </location>
</feature>
<feature type="transmembrane region" description="Helical" evidence="4">
    <location>
        <begin position="26"/>
        <end position="47"/>
    </location>
</feature>
<feature type="transmembrane region" description="Helical" evidence="4">
    <location>
        <begin position="347"/>
        <end position="370"/>
    </location>
</feature>
<keyword evidence="2 4" id="KW-1133">Transmembrane helix</keyword>
<dbReference type="InterPro" id="IPR036259">
    <property type="entry name" value="MFS_trans_sf"/>
</dbReference>
<evidence type="ECO:0000256" key="2">
    <source>
        <dbReference type="ARBA" id="ARBA00022989"/>
    </source>
</evidence>
<dbReference type="InterPro" id="IPR011701">
    <property type="entry name" value="MFS"/>
</dbReference>
<evidence type="ECO:0000256" key="3">
    <source>
        <dbReference type="ARBA" id="ARBA00023136"/>
    </source>
</evidence>
<evidence type="ECO:0000313" key="5">
    <source>
        <dbReference type="EMBL" id="QPJ65457.1"/>
    </source>
</evidence>
<feature type="transmembrane region" description="Helical" evidence="4">
    <location>
        <begin position="172"/>
        <end position="192"/>
    </location>
</feature>
<sequence length="404" mass="44379">MQTTHQTLTTAELYTKTFRFDMWRGACDGILTAASQTFCLFIAIRYYDASEGIKSAIAGAPFMGMFCSLLLVHYASSTGWKKSTCAALPSIITGVGLALAGLVDSILAFAALVIIGFICRSALLPFVTAIYGENYPRGKRASYFSKPLMMTVGVSAAFGVAGSLILEADIENFRWLFIFLGCAGLVKAYSIYSMPSQPIEVGAHKHPFGNLKYLFTDPSYGYVLLTWFIMGFANLWTLPLKVDYIASAKYGIEASPFMVAFIITILPDTMRFLFIPFWARLFDKINFIVLRIILNLSFATGILLFFITEDLWIIGLGSALIGFSFAGGSIAWNLWVTKYAPPGKTAAYMSVHVFLTGVRGSIGPFIGYWVANQIGVASIGWVSFGMMIFASLMLIPQIKMVREA</sequence>
<feature type="transmembrane region" description="Helical" evidence="4">
    <location>
        <begin position="288"/>
        <end position="307"/>
    </location>
</feature>
<keyword evidence="1 4" id="KW-0812">Transmembrane</keyword>
<feature type="transmembrane region" description="Helical" evidence="4">
    <location>
        <begin position="143"/>
        <end position="166"/>
    </location>
</feature>
<feature type="transmembrane region" description="Helical" evidence="4">
    <location>
        <begin position="313"/>
        <end position="335"/>
    </location>
</feature>
<gene>
    <name evidence="5" type="ORF">G3M78_08660</name>
</gene>